<dbReference type="OrthoDB" id="3251871at2759"/>
<keyword evidence="3" id="KW-1185">Reference proteome</keyword>
<keyword evidence="1" id="KW-1133">Transmembrane helix</keyword>
<keyword evidence="1" id="KW-0812">Transmembrane</keyword>
<feature type="transmembrane region" description="Helical" evidence="1">
    <location>
        <begin position="334"/>
        <end position="355"/>
    </location>
</feature>
<evidence type="ECO:0008006" key="4">
    <source>
        <dbReference type="Google" id="ProtNLM"/>
    </source>
</evidence>
<name>A0A2G5BDR4_COERN</name>
<evidence type="ECO:0000256" key="1">
    <source>
        <dbReference type="SAM" id="Phobius"/>
    </source>
</evidence>
<feature type="transmembrane region" description="Helical" evidence="1">
    <location>
        <begin position="361"/>
        <end position="382"/>
    </location>
</feature>
<dbReference type="EMBL" id="KZ303496">
    <property type="protein sequence ID" value="PIA17158.1"/>
    <property type="molecule type" value="Genomic_DNA"/>
</dbReference>
<dbReference type="AlphaFoldDB" id="A0A2G5BDR4"/>
<feature type="transmembrane region" description="Helical" evidence="1">
    <location>
        <begin position="109"/>
        <end position="130"/>
    </location>
</feature>
<evidence type="ECO:0000313" key="2">
    <source>
        <dbReference type="EMBL" id="PIA17158.1"/>
    </source>
</evidence>
<accession>A0A2G5BDR4</accession>
<protein>
    <recommendedName>
        <fullName evidence="4">G-protein coupled receptors family 1 profile domain-containing protein</fullName>
    </recommendedName>
</protein>
<dbReference type="Proteomes" id="UP000242474">
    <property type="component" value="Unassembled WGS sequence"/>
</dbReference>
<organism evidence="2 3">
    <name type="scientific">Coemansia reversa (strain ATCC 12441 / NRRL 1564)</name>
    <dbReference type="NCBI Taxonomy" id="763665"/>
    <lineage>
        <taxon>Eukaryota</taxon>
        <taxon>Fungi</taxon>
        <taxon>Fungi incertae sedis</taxon>
        <taxon>Zoopagomycota</taxon>
        <taxon>Kickxellomycotina</taxon>
        <taxon>Kickxellomycetes</taxon>
        <taxon>Kickxellales</taxon>
        <taxon>Kickxellaceae</taxon>
        <taxon>Coemansia</taxon>
    </lineage>
</organism>
<evidence type="ECO:0000313" key="3">
    <source>
        <dbReference type="Proteomes" id="UP000242474"/>
    </source>
</evidence>
<feature type="transmembrane region" description="Helical" evidence="1">
    <location>
        <begin position="73"/>
        <end position="94"/>
    </location>
</feature>
<feature type="transmembrane region" description="Helical" evidence="1">
    <location>
        <begin position="151"/>
        <end position="174"/>
    </location>
</feature>
<reference evidence="2 3" key="1">
    <citation type="journal article" date="2015" name="Genome Biol. Evol.">
        <title>Phylogenomic analyses indicate that early fungi evolved digesting cell walls of algal ancestors of land plants.</title>
        <authorList>
            <person name="Chang Y."/>
            <person name="Wang S."/>
            <person name="Sekimoto S."/>
            <person name="Aerts A.L."/>
            <person name="Choi C."/>
            <person name="Clum A."/>
            <person name="LaButti K.M."/>
            <person name="Lindquist E.A."/>
            <person name="Yee Ngan C."/>
            <person name="Ohm R.A."/>
            <person name="Salamov A.A."/>
            <person name="Grigoriev I.V."/>
            <person name="Spatafora J.W."/>
            <person name="Berbee M.L."/>
        </authorList>
    </citation>
    <scope>NUCLEOTIDE SEQUENCE [LARGE SCALE GENOMIC DNA]</scope>
    <source>
        <strain evidence="2 3">NRRL 1564</strain>
    </source>
</reference>
<proteinExistence type="predicted"/>
<feature type="transmembrane region" description="Helical" evidence="1">
    <location>
        <begin position="194"/>
        <end position="218"/>
    </location>
</feature>
<feature type="transmembrane region" description="Helical" evidence="1">
    <location>
        <begin position="35"/>
        <end position="61"/>
    </location>
</feature>
<keyword evidence="1" id="KW-0472">Membrane</keyword>
<sequence length="398" mass="44393">MDDTMISIDVSDIQSILQSISEPKDTWGFVVSSEWITAIQTLACLSLISSVAVICTISWIIRRHRKYLDRLSLHISGYVALADMLNSLTQILMLHDDLMMSQNSHGLRFISWLSMFSTLLFVFLTLSISLQLHLSTLTNVRVGVYMRLEKYYVPASITLATILPAIAVSQMHGLKWVPLMHTFDWPMSLSQRRVILWMCNYVWIAITIVYCAGVAGLLSLRIRRMWKDSVEVVATPRMPEKWDWARLTASVRPSNETAAFSITDTLSTTEAGATLPEHILFTPQPSLGPTSGTNTLSGRGYLVTLLGSDEHSGRVVAIQSHVDKRRFLRSVQRLACYPMVPVISQLGVVAMNMTAAPKKGLYIYGSAMASTSGLLNLAVFLLNPALPDILKEYFSCQN</sequence>
<gene>
    <name evidence="2" type="ORF">COEREDRAFT_80845</name>
</gene>